<dbReference type="AlphaFoldDB" id="A0A4S2MSY6"/>
<dbReference type="Pfam" id="PF01028">
    <property type="entry name" value="Topoisom_I"/>
    <property type="match status" value="1"/>
</dbReference>
<feature type="compositionally biased region" description="Basic residues" evidence="11">
    <location>
        <begin position="201"/>
        <end position="233"/>
    </location>
</feature>
<dbReference type="EC" id="5.6.2.1" evidence="9"/>
<dbReference type="InterPro" id="IPR008336">
    <property type="entry name" value="TopoI_DNA-bd_euk"/>
</dbReference>
<evidence type="ECO:0000256" key="10">
    <source>
        <dbReference type="SAM" id="Coils"/>
    </source>
</evidence>
<dbReference type="GO" id="GO:0005694">
    <property type="term" value="C:chromosome"/>
    <property type="evidence" value="ECO:0007669"/>
    <property type="project" value="InterPro"/>
</dbReference>
<dbReference type="InterPro" id="IPR025834">
    <property type="entry name" value="TopoI_C_dom"/>
</dbReference>
<dbReference type="EMBL" id="ML220130">
    <property type="protein sequence ID" value="TGZ79583.1"/>
    <property type="molecule type" value="Genomic_DNA"/>
</dbReference>
<dbReference type="Pfam" id="PF14370">
    <property type="entry name" value="Topo_C_assoc"/>
    <property type="match status" value="1"/>
</dbReference>
<keyword evidence="6 8" id="KW-0413">Isomerase</keyword>
<gene>
    <name evidence="13" type="ORF">EX30DRAFT_79037</name>
</gene>
<dbReference type="InterPro" id="IPR051062">
    <property type="entry name" value="Topoisomerase_IB"/>
</dbReference>
<dbReference type="FunFam" id="3.90.15.10:FF:000003">
    <property type="entry name" value="DNA topoisomerase I"/>
    <property type="match status" value="1"/>
</dbReference>
<feature type="domain" description="DNA topoisomerase I eukaryotic-type" evidence="12">
    <location>
        <begin position="413"/>
        <end position="864"/>
    </location>
</feature>
<dbReference type="SUPFAM" id="SSF56349">
    <property type="entry name" value="DNA breaking-rejoining enzymes"/>
    <property type="match status" value="1"/>
</dbReference>
<feature type="region of interest" description="Disordered" evidence="11">
    <location>
        <begin position="1"/>
        <end position="149"/>
    </location>
</feature>
<dbReference type="InterPro" id="IPR048045">
    <property type="entry name" value="Topoisomer_I_DNA-bd"/>
</dbReference>
<dbReference type="InterPro" id="IPR013500">
    <property type="entry name" value="TopoI_cat_euk"/>
</dbReference>
<evidence type="ECO:0000256" key="8">
    <source>
        <dbReference type="PROSITE-ProRule" id="PRU01382"/>
    </source>
</evidence>
<evidence type="ECO:0000256" key="1">
    <source>
        <dbReference type="ARBA" id="ARBA00000213"/>
    </source>
</evidence>
<evidence type="ECO:0000313" key="14">
    <source>
        <dbReference type="Proteomes" id="UP000298138"/>
    </source>
</evidence>
<feature type="compositionally biased region" description="Basic and acidic residues" evidence="11">
    <location>
        <begin position="31"/>
        <end position="45"/>
    </location>
</feature>
<dbReference type="OrthoDB" id="47179at2759"/>
<comment type="subcellular location">
    <subcellularLocation>
        <location evidence="2">Nucleus</location>
    </subcellularLocation>
</comment>
<evidence type="ECO:0000256" key="4">
    <source>
        <dbReference type="ARBA" id="ARBA00023029"/>
    </source>
</evidence>
<comment type="catalytic activity">
    <reaction evidence="1 8 9">
        <text>ATP-independent breakage of single-stranded DNA, followed by passage and rejoining.</text>
        <dbReference type="EC" id="5.6.2.1"/>
    </reaction>
</comment>
<keyword evidence="7" id="KW-0539">Nucleus</keyword>
<reference evidence="13 14" key="1">
    <citation type="submission" date="2019-04" db="EMBL/GenBank/DDBJ databases">
        <title>Comparative genomics and transcriptomics to analyze fruiting body development in filamentous ascomycetes.</title>
        <authorList>
            <consortium name="DOE Joint Genome Institute"/>
            <person name="Lutkenhaus R."/>
            <person name="Traeger S."/>
            <person name="Breuer J."/>
            <person name="Kuo A."/>
            <person name="Lipzen A."/>
            <person name="Pangilinan J."/>
            <person name="Dilworth D."/>
            <person name="Sandor L."/>
            <person name="Poggeler S."/>
            <person name="Barry K."/>
            <person name="Grigoriev I.V."/>
            <person name="Nowrousian M."/>
        </authorList>
    </citation>
    <scope>NUCLEOTIDE SEQUENCE [LARGE SCALE GENOMIC DNA]</scope>
    <source>
        <strain evidence="13 14">CBS 389.68</strain>
    </source>
</reference>
<dbReference type="InterPro" id="IPR011010">
    <property type="entry name" value="DNA_brk_join_enz"/>
</dbReference>
<protein>
    <recommendedName>
        <fullName evidence="9">DNA topoisomerase I</fullName>
        <ecNumber evidence="9">5.6.2.1</ecNumber>
    </recommendedName>
    <alternativeName>
        <fullName evidence="9">DNA topoisomerase 1</fullName>
    </alternativeName>
</protein>
<dbReference type="InterPro" id="IPR013030">
    <property type="entry name" value="DNA_topo_DNA_db_N_dom2"/>
</dbReference>
<dbReference type="GO" id="GO:0006265">
    <property type="term" value="P:DNA topological change"/>
    <property type="evidence" value="ECO:0007669"/>
    <property type="project" value="UniProtKB-UniRule"/>
</dbReference>
<dbReference type="FunCoup" id="A0A4S2MSY6">
    <property type="interactions" value="749"/>
</dbReference>
<dbReference type="CDD" id="cd03488">
    <property type="entry name" value="Topoisomer_IB_N_htopoI_like"/>
    <property type="match status" value="1"/>
</dbReference>
<dbReference type="InParanoid" id="A0A4S2MSY6"/>
<dbReference type="InterPro" id="IPR001631">
    <property type="entry name" value="TopoI"/>
</dbReference>
<dbReference type="GO" id="GO:0005730">
    <property type="term" value="C:nucleolus"/>
    <property type="evidence" value="ECO:0007669"/>
    <property type="project" value="TreeGrafter"/>
</dbReference>
<dbReference type="SUPFAM" id="SSF56741">
    <property type="entry name" value="Eukaryotic DNA topoisomerase I, N-terminal DNA-binding fragment"/>
    <property type="match status" value="1"/>
</dbReference>
<dbReference type="Gene3D" id="1.10.132.10">
    <property type="match status" value="1"/>
</dbReference>
<dbReference type="InterPro" id="IPR036202">
    <property type="entry name" value="TopoI_DNA-bd_euk_N_sf"/>
</dbReference>
<name>A0A4S2MSY6_9PEZI</name>
<dbReference type="Gene3D" id="2.170.11.10">
    <property type="entry name" value="DNA Topoisomerase I, domain 2"/>
    <property type="match status" value="1"/>
</dbReference>
<evidence type="ECO:0000256" key="5">
    <source>
        <dbReference type="ARBA" id="ARBA00023125"/>
    </source>
</evidence>
<evidence type="ECO:0000256" key="7">
    <source>
        <dbReference type="ARBA" id="ARBA00023242"/>
    </source>
</evidence>
<evidence type="ECO:0000313" key="13">
    <source>
        <dbReference type="EMBL" id="TGZ79583.1"/>
    </source>
</evidence>
<dbReference type="GO" id="GO:0007059">
    <property type="term" value="P:chromosome segregation"/>
    <property type="evidence" value="ECO:0007669"/>
    <property type="project" value="TreeGrafter"/>
</dbReference>
<dbReference type="GO" id="GO:0006260">
    <property type="term" value="P:DNA replication"/>
    <property type="evidence" value="ECO:0007669"/>
    <property type="project" value="TreeGrafter"/>
</dbReference>
<keyword evidence="14" id="KW-1185">Reference proteome</keyword>
<dbReference type="CDD" id="cd00659">
    <property type="entry name" value="Topo_IB_C"/>
    <property type="match status" value="1"/>
</dbReference>
<evidence type="ECO:0000256" key="3">
    <source>
        <dbReference type="ARBA" id="ARBA00006645"/>
    </source>
</evidence>
<dbReference type="InterPro" id="IPR014727">
    <property type="entry name" value="TopoI_cat_a/b-sub_euk"/>
</dbReference>
<feature type="active site" description="O-(3'-phospho-DNA)-tyrosine intermediate" evidence="8">
    <location>
        <position position="850"/>
    </location>
</feature>
<dbReference type="InterPro" id="IPR014711">
    <property type="entry name" value="TopoI_cat_a-hlx-sub_euk"/>
</dbReference>
<proteinExistence type="inferred from homology"/>
<organism evidence="13 14">
    <name type="scientific">Ascodesmis nigricans</name>
    <dbReference type="NCBI Taxonomy" id="341454"/>
    <lineage>
        <taxon>Eukaryota</taxon>
        <taxon>Fungi</taxon>
        <taxon>Dikarya</taxon>
        <taxon>Ascomycota</taxon>
        <taxon>Pezizomycotina</taxon>
        <taxon>Pezizomycetes</taxon>
        <taxon>Pezizales</taxon>
        <taxon>Ascodesmidaceae</taxon>
        <taxon>Ascodesmis</taxon>
    </lineage>
</organism>
<dbReference type="PROSITE" id="PS52038">
    <property type="entry name" value="TOPO_IB_2"/>
    <property type="match status" value="1"/>
</dbReference>
<dbReference type="STRING" id="341454.A0A4S2MSY6"/>
<dbReference type="InterPro" id="IPR018521">
    <property type="entry name" value="TopoIB_AS"/>
</dbReference>
<dbReference type="PRINTS" id="PR00416">
    <property type="entry name" value="EUTPISMRASEI"/>
</dbReference>
<accession>A0A4S2MSY6</accession>
<dbReference type="FunFam" id="1.10.10.41:FF:000001">
    <property type="entry name" value="DNA topoisomerase I"/>
    <property type="match status" value="1"/>
</dbReference>
<keyword evidence="4 8" id="KW-0799">Topoisomerase</keyword>
<keyword evidence="5 8" id="KW-0238">DNA-binding</keyword>
<dbReference type="SMART" id="SM00435">
    <property type="entry name" value="TOPEUc"/>
    <property type="match status" value="1"/>
</dbReference>
<feature type="coiled-coil region" evidence="10">
    <location>
        <begin position="776"/>
        <end position="838"/>
    </location>
</feature>
<dbReference type="InterPro" id="IPR013034">
    <property type="entry name" value="DNA_topo_DNA_db_N_dom1"/>
</dbReference>
<evidence type="ECO:0000256" key="6">
    <source>
        <dbReference type="ARBA" id="ARBA00023235"/>
    </source>
</evidence>
<dbReference type="Gene3D" id="3.90.15.10">
    <property type="entry name" value="Topoisomerase I, Chain A, domain 3"/>
    <property type="match status" value="1"/>
</dbReference>
<dbReference type="PROSITE" id="PS00176">
    <property type="entry name" value="TOPO_IB_1"/>
    <property type="match status" value="1"/>
</dbReference>
<dbReference type="FunFam" id="1.10.132.10:FF:000003">
    <property type="entry name" value="DNA topoisomerase I"/>
    <property type="match status" value="1"/>
</dbReference>
<comment type="similarity">
    <text evidence="3 8 9">Belongs to the type IB topoisomerase family.</text>
</comment>
<evidence type="ECO:0000256" key="9">
    <source>
        <dbReference type="RuleBase" id="RU365101"/>
    </source>
</evidence>
<feature type="region of interest" description="Disordered" evidence="11">
    <location>
        <begin position="172"/>
        <end position="242"/>
    </location>
</feature>
<evidence type="ECO:0000259" key="12">
    <source>
        <dbReference type="SMART" id="SM00435"/>
    </source>
</evidence>
<dbReference type="Gene3D" id="1.10.10.41">
    <property type="entry name" value="Yeast DNA topoisomerase - domain 1"/>
    <property type="match status" value="1"/>
</dbReference>
<dbReference type="GO" id="GO:0003677">
    <property type="term" value="F:DNA binding"/>
    <property type="evidence" value="ECO:0007669"/>
    <property type="project" value="UniProtKB-UniRule"/>
</dbReference>
<keyword evidence="10" id="KW-0175">Coiled coil</keyword>
<dbReference type="FunFam" id="2.170.11.10:FF:000001">
    <property type="entry name" value="DNA topoisomerase I"/>
    <property type="match status" value="1"/>
</dbReference>
<dbReference type="PANTHER" id="PTHR10290:SF3">
    <property type="entry name" value="DNA TOPOISOMERASE 1"/>
    <property type="match status" value="1"/>
</dbReference>
<comment type="function">
    <text evidence="9">Releases the supercoiling and torsional tension of DNA introduced during the DNA replication and transcription by transiently cleaving and rejoining one strand of the DNA duplex. Introduces a single-strand break via transesterification at the specific target site 5'-[CT]CCTTp site in duplex DNA. The scissile phosphodiester is attacked by the catalytic tyrosine of the enzyme, resulting in the formation of a DNA-(3'-phosphotyrosyl)-enzyme intermediate and the expulsion of a 5'-OH DNA strand. The free DNA strand then undergoes passage around the unbroken strand thus removing DNA supercoils. Finally, in the religation step, the DNA 5'-OH attacks the covalent intermediate to expel the active-site tyrosine and restore the DNA phosphodiester backbone.</text>
</comment>
<evidence type="ECO:0000256" key="2">
    <source>
        <dbReference type="ARBA" id="ARBA00004123"/>
    </source>
</evidence>
<evidence type="ECO:0000256" key="11">
    <source>
        <dbReference type="SAM" id="MobiDB-lite"/>
    </source>
</evidence>
<sequence>MSSSDDDVPLAIRGRPNGSSPKSKKASPKPKSPERITKAMEKRLDDEMDLDTAGDTGGIGITVTNTSTRPKRKSTKPAVKNESSDSDVPLTKRRKPNGTPLKSETDSDDDVPLASRRGAAAAKKPSPKAEKAEESDSDAPLLTSKLSPAAMKMLQKEKVEVEKKAAETAKAIRAEKNLPTGKRKLDVRKEEESDDDVPLAGRKKVAQKKAKTGKTTAKKVVKKASARAGKGKAGKGDGEEEEEEAGYAWWQEQTESDGKTKWTTLEHNGVMFPPPYQRLPRHVKMRYDGVPLTLPEAAEEVAGFFGAMLTSEHVKNKVFCDNFFGDFLEVLEESGGAQGPDGQDVDVTDFNKCDFTPMFEYFEAKREERNQLTVQQKKDLKAERDALEEPYLYCRLDGRKEKVGNFKVEPPGLFRGRGEHPKTGKLKKRVMPEQVTINIGEEAKVPAPPPGHKWKSVVHKQDVTWLAMWTENVNDNVKYVMLAATSSLKGQSDFKKFEKARELKGVVDIIRKDYERELRDKSMVVRQRATAMYLIDKLALRAGNAKGEEEADTVGCCSLKVSNITLRKPNLVTFDFLGKDSIRYYNEVAVDPQVFTNLRLFKARKDGADELFDRITTQSLNKHLTSYLKGLTAKVFRTYNASWTMQIELAKIPAGGSVHDKVAAYHLANKTVAVLCNHQRGVPANFAQNMQRAIDRVKGLRYQKLRLKRQIAYLDPKRVKKMPDYFKPDPEIQEDFDTWVVEHQKLLIEQEREKIHRKFEKDNEKQVSDGKPELKEKELNERLKALKEMEKEFEKENKTGKVEPKTRSCSIEKIEEQIKKMDEKIKKAEMENHVKDENKTIALGTSKLNYIDPRLTVMFCNKHNVPLDKFFPKTMRDKFKWAIESADETFEF</sequence>
<dbReference type="Pfam" id="PF02919">
    <property type="entry name" value="Topoisom_I_N"/>
    <property type="match status" value="1"/>
</dbReference>
<dbReference type="GO" id="GO:0003917">
    <property type="term" value="F:DNA topoisomerase type I (single strand cut, ATP-independent) activity"/>
    <property type="evidence" value="ECO:0007669"/>
    <property type="project" value="UniProtKB-UniRule"/>
</dbReference>
<dbReference type="PANTHER" id="PTHR10290">
    <property type="entry name" value="DNA TOPOISOMERASE I"/>
    <property type="match status" value="1"/>
</dbReference>
<dbReference type="Proteomes" id="UP000298138">
    <property type="component" value="Unassembled WGS sequence"/>
</dbReference>
<dbReference type="InterPro" id="IPR013499">
    <property type="entry name" value="TopoI_euk"/>
</dbReference>